<evidence type="ECO:0000256" key="1">
    <source>
        <dbReference type="ARBA" id="ARBA00004123"/>
    </source>
</evidence>
<protein>
    <recommendedName>
        <fullName evidence="6">Transcription repressor</fullName>
    </recommendedName>
    <alternativeName>
        <fullName evidence="6">Ovate family protein</fullName>
    </alternativeName>
</protein>
<keyword evidence="2 6" id="KW-0678">Repressor</keyword>
<dbReference type="EMBL" id="SSTE01020484">
    <property type="protein sequence ID" value="KAA0034646.1"/>
    <property type="molecule type" value="Genomic_DNA"/>
</dbReference>
<proteinExistence type="predicted"/>
<evidence type="ECO:0000256" key="6">
    <source>
        <dbReference type="RuleBase" id="RU367028"/>
    </source>
</evidence>
<reference evidence="11 12" key="1">
    <citation type="submission" date="2019-08" db="EMBL/GenBank/DDBJ databases">
        <title>Draft genome sequences of two oriental melons (Cucumis melo L. var makuwa).</title>
        <authorList>
            <person name="Kwon S.-Y."/>
        </authorList>
    </citation>
    <scope>NUCLEOTIDE SEQUENCE [LARGE SCALE GENOMIC DNA]</scope>
    <source>
        <strain evidence="12">cv. Chang Bougi</strain>
        <strain evidence="11">cv. SW 3</strain>
        <tissue evidence="9">Leaf</tissue>
    </source>
</reference>
<comment type="subcellular location">
    <subcellularLocation>
        <location evidence="1 6">Nucleus</location>
    </subcellularLocation>
</comment>
<evidence type="ECO:0000256" key="3">
    <source>
        <dbReference type="ARBA" id="ARBA00023015"/>
    </source>
</evidence>
<keyword evidence="3 6" id="KW-0805">Transcription regulation</keyword>
<accession>A0A5A7SXQ6</accession>
<dbReference type="PROSITE" id="PS51754">
    <property type="entry name" value="OVATE"/>
    <property type="match status" value="1"/>
</dbReference>
<evidence type="ECO:0000256" key="2">
    <source>
        <dbReference type="ARBA" id="ARBA00022491"/>
    </source>
</evidence>
<dbReference type="NCBIfam" id="TIGR01568">
    <property type="entry name" value="A_thal_3678"/>
    <property type="match status" value="1"/>
</dbReference>
<feature type="compositionally biased region" description="Polar residues" evidence="7">
    <location>
        <begin position="75"/>
        <end position="97"/>
    </location>
</feature>
<dbReference type="Pfam" id="PF04844">
    <property type="entry name" value="Ovate"/>
    <property type="match status" value="1"/>
</dbReference>
<sequence length="284" mass="31879">MANTKKKHHLIKNFPSIFKSKSPTSSHPWEWDWPSCKHPKTLSFRSQNDLVFKTVNSIFFDQPFETITTTTTTTPDYSSSLHTNSSDSVSATNSTPAMDSEESLETVVRGARSERLFFEPDDTSSILEKSKPIESVETDELPRSGFKESLIVSIESENPYEDFRKSMGEMVESHGVKDWDGLEELLGWYLKANWKNNHRFIIGAFVDLLIHILLASSSSSSSTSTSSSSSSSLCSNSDSNYYTCTESSSSRSCSSSLRSLNPSSIRKELDHEEEDDHDHITETL</sequence>
<dbReference type="STRING" id="1194695.A0A5A7SXQ6"/>
<dbReference type="Proteomes" id="UP000321947">
    <property type="component" value="Unassembled WGS sequence"/>
</dbReference>
<evidence type="ECO:0000313" key="11">
    <source>
        <dbReference type="Proteomes" id="UP000321393"/>
    </source>
</evidence>
<dbReference type="Proteomes" id="UP000321393">
    <property type="component" value="Unassembled WGS sequence"/>
</dbReference>
<evidence type="ECO:0000259" key="8">
    <source>
        <dbReference type="PROSITE" id="PS51754"/>
    </source>
</evidence>
<feature type="region of interest" description="Disordered" evidence="7">
    <location>
        <begin position="218"/>
        <end position="284"/>
    </location>
</feature>
<dbReference type="PANTHER" id="PTHR33057:SF26">
    <property type="entry name" value="TRANSCRIPTION REPRESSOR OFP13"/>
    <property type="match status" value="1"/>
</dbReference>
<dbReference type="InterPro" id="IPR006458">
    <property type="entry name" value="Ovate_C"/>
</dbReference>
<evidence type="ECO:0000313" key="9">
    <source>
        <dbReference type="EMBL" id="KAA0034646.1"/>
    </source>
</evidence>
<organism evidence="9 11">
    <name type="scientific">Cucumis melo var. makuwa</name>
    <name type="common">Oriental melon</name>
    <dbReference type="NCBI Taxonomy" id="1194695"/>
    <lineage>
        <taxon>Eukaryota</taxon>
        <taxon>Viridiplantae</taxon>
        <taxon>Streptophyta</taxon>
        <taxon>Embryophyta</taxon>
        <taxon>Tracheophyta</taxon>
        <taxon>Spermatophyta</taxon>
        <taxon>Magnoliopsida</taxon>
        <taxon>eudicotyledons</taxon>
        <taxon>Gunneridae</taxon>
        <taxon>Pentapetalae</taxon>
        <taxon>rosids</taxon>
        <taxon>fabids</taxon>
        <taxon>Cucurbitales</taxon>
        <taxon>Cucurbitaceae</taxon>
        <taxon>Benincaseae</taxon>
        <taxon>Cucumis</taxon>
    </lineage>
</organism>
<evidence type="ECO:0000313" key="12">
    <source>
        <dbReference type="Proteomes" id="UP000321947"/>
    </source>
</evidence>
<dbReference type="AlphaFoldDB" id="A0A5A7SXQ6"/>
<dbReference type="PANTHER" id="PTHR33057">
    <property type="entry name" value="TRANSCRIPTION REPRESSOR OFP7-RELATED"/>
    <property type="match status" value="1"/>
</dbReference>
<keyword evidence="5 6" id="KW-0539">Nucleus</keyword>
<feature type="compositionally biased region" description="Low complexity" evidence="7">
    <location>
        <begin position="247"/>
        <end position="264"/>
    </location>
</feature>
<dbReference type="InterPro" id="IPR038933">
    <property type="entry name" value="Ovate"/>
</dbReference>
<keyword evidence="4 6" id="KW-0804">Transcription</keyword>
<dbReference type="GO" id="GO:0005634">
    <property type="term" value="C:nucleus"/>
    <property type="evidence" value="ECO:0007669"/>
    <property type="project" value="UniProtKB-SubCell"/>
</dbReference>
<evidence type="ECO:0000256" key="4">
    <source>
        <dbReference type="ARBA" id="ARBA00023163"/>
    </source>
</evidence>
<comment type="caution">
    <text evidence="9">The sequence shown here is derived from an EMBL/GenBank/DDBJ whole genome shotgun (WGS) entry which is preliminary data.</text>
</comment>
<gene>
    <name evidence="10" type="ORF">E5676_scaffold475G001910</name>
    <name evidence="9" type="ORF">E6C27_scaffold65G006650</name>
</gene>
<feature type="region of interest" description="Disordered" evidence="7">
    <location>
        <begin position="71"/>
        <end position="104"/>
    </location>
</feature>
<feature type="domain" description="OVATE" evidence="8">
    <location>
        <begin position="152"/>
        <end position="211"/>
    </location>
</feature>
<comment type="function">
    <text evidence="6">Transcriptional repressor that regulates multiple aspects of plant growth and development.</text>
</comment>
<evidence type="ECO:0000256" key="5">
    <source>
        <dbReference type="ARBA" id="ARBA00023242"/>
    </source>
</evidence>
<feature type="compositionally biased region" description="Low complexity" evidence="7">
    <location>
        <begin position="218"/>
        <end position="239"/>
    </location>
</feature>
<name>A0A5A7SXQ6_CUCMM</name>
<dbReference type="OrthoDB" id="689823at2759"/>
<evidence type="ECO:0000313" key="10">
    <source>
        <dbReference type="EMBL" id="TYK09198.1"/>
    </source>
</evidence>
<dbReference type="EMBL" id="SSTD01011999">
    <property type="protein sequence ID" value="TYK09198.1"/>
    <property type="molecule type" value="Genomic_DNA"/>
</dbReference>
<evidence type="ECO:0000256" key="7">
    <source>
        <dbReference type="SAM" id="MobiDB-lite"/>
    </source>
</evidence>
<dbReference type="GO" id="GO:0045892">
    <property type="term" value="P:negative regulation of DNA-templated transcription"/>
    <property type="evidence" value="ECO:0007669"/>
    <property type="project" value="UniProtKB-UniRule"/>
</dbReference>